<evidence type="ECO:0000313" key="1">
    <source>
        <dbReference type="EMBL" id="QDY51811.1"/>
    </source>
</evidence>
<proteinExistence type="predicted"/>
<reference evidence="1" key="1">
    <citation type="submission" date="2018-11" db="EMBL/GenBank/DDBJ databases">
        <title>A distinct lineage of giant viruses engineers rhodopsin photosystems in predatory marine eukaryotes.</title>
        <authorList>
            <person name="Needham D.M."/>
            <person name="Yoshizawa S."/>
            <person name="Hosaka T."/>
            <person name="Poirier C."/>
            <person name="Choi C.-J."/>
            <person name="Hehenberger E."/>
            <person name="Irwin N.A.T."/>
            <person name="Wilken S."/>
            <person name="Yung C.-M."/>
            <person name="Bachy C."/>
            <person name="Kurihara R."/>
            <person name="Nakajima Y."/>
            <person name="Kojima K."/>
            <person name="Kimura-Someya T."/>
            <person name="Leonard G."/>
            <person name="Malmstrom R.R."/>
            <person name="Mende D."/>
            <person name="Olson D.K."/>
            <person name="Sudo Y."/>
            <person name="Sudek S."/>
            <person name="Richards T.A."/>
            <person name="DeLong E.F."/>
            <person name="Keeling P.J."/>
            <person name="Santoro A.E."/>
            <person name="Shirouzu M."/>
            <person name="Iwasaki W."/>
            <person name="Worden A.Z."/>
        </authorList>
    </citation>
    <scope>NUCLEOTIDE SEQUENCE</scope>
</reference>
<gene>
    <name evidence="1" type="ORF">1_196</name>
</gene>
<dbReference type="EMBL" id="MK250085">
    <property type="protein sequence ID" value="QDY51811.1"/>
    <property type="molecule type" value="Genomic_DNA"/>
</dbReference>
<organism evidence="1">
    <name type="scientific">Mimiviridae sp. ChoanoV1</name>
    <dbReference type="NCBI Taxonomy" id="2596887"/>
    <lineage>
        <taxon>Viruses</taxon>
        <taxon>Varidnaviria</taxon>
        <taxon>Bamfordvirae</taxon>
        <taxon>Nucleocytoviricota</taxon>
        <taxon>Megaviricetes</taxon>
        <taxon>Imitervirales</taxon>
        <taxon>Schizomimiviridae</taxon>
    </lineage>
</organism>
<accession>A0A5B8INZ7</accession>
<protein>
    <submittedName>
        <fullName evidence="1">Uncharacterized protein</fullName>
    </submittedName>
</protein>
<sequence>MFQKKISEKSSFYQFPSKVFVKDEKEYFSVKTYKNIQKENGTWDIQINLANDIYSGEEILRTYYPVENFVIDINGDLVYSTNKNTIRKKSINIEATIFEGEFKNIKDMKIDDYGNIYLLDDKKLKKITLEGQIKLIADFHESLNSFVITEEGCIVGSSLYIWFIDLEGNKTQIMDVMCDNSLGFFNFCIHNEKIYFTEEDELYDTDCIYEYDTKKKILIDVIKYEVIRKFGSFMEGFFFRDKIVLWNYTNFSE</sequence>
<dbReference type="SUPFAM" id="SSF63829">
    <property type="entry name" value="Calcium-dependent phosphotriesterase"/>
    <property type="match status" value="1"/>
</dbReference>
<name>A0A5B8INZ7_9VIRU</name>